<dbReference type="OrthoDB" id="6092638at2759"/>
<accession>A0A8S3QZP7</accession>
<sequence>MDKLHSLIVVTGITCIVLIRYATASPVEDVQAYTYHDQVLETILVKFQSMERELEMLRSELKSQKETSKRKLGAMADELNRQKVLIQKQDNQIQRLNTVLVGSEIKPQKSFYNRSQEYTRQHQSKPLVDKRNTDQLISKKEKETQKRLLGITSTTSPLTSPVAFSAYFSTNEDQLTSHHTLVFDVVQTNTGNGYNKHSGSFIVPRAGLYVFTWTLITHSSGEICTNLVVNGVNSGYSYANGNWQQTTSIEVIQVEQGDTVLVRTNNYSGCNQAGSIKSDKWRRSNFSGWLIR</sequence>
<evidence type="ECO:0000313" key="7">
    <source>
        <dbReference type="Proteomes" id="UP000683360"/>
    </source>
</evidence>
<dbReference type="InterPro" id="IPR050822">
    <property type="entry name" value="Cerebellin_Synaptic_Org"/>
</dbReference>
<name>A0A8S3QZP7_MYTED</name>
<dbReference type="PANTHER" id="PTHR22923:SF116">
    <property type="entry name" value="C1Q DOMAIN-CONTAINING PROTEIN"/>
    <property type="match status" value="1"/>
</dbReference>
<dbReference type="InterPro" id="IPR008983">
    <property type="entry name" value="Tumour_necrosis_fac-like_dom"/>
</dbReference>
<keyword evidence="3" id="KW-0732">Signal</keyword>
<keyword evidence="4" id="KW-0175">Coiled coil</keyword>
<gene>
    <name evidence="6" type="ORF">MEDL_15801</name>
</gene>
<protein>
    <submittedName>
        <fullName evidence="6">C1QL</fullName>
    </submittedName>
</protein>
<keyword evidence="2" id="KW-0964">Secreted</keyword>
<evidence type="ECO:0000256" key="3">
    <source>
        <dbReference type="ARBA" id="ARBA00022729"/>
    </source>
</evidence>
<dbReference type="EMBL" id="CAJPWZ010000835">
    <property type="protein sequence ID" value="CAG2201166.1"/>
    <property type="molecule type" value="Genomic_DNA"/>
</dbReference>
<dbReference type="Proteomes" id="UP000683360">
    <property type="component" value="Unassembled WGS sequence"/>
</dbReference>
<keyword evidence="7" id="KW-1185">Reference proteome</keyword>
<evidence type="ECO:0000259" key="5">
    <source>
        <dbReference type="PROSITE" id="PS50871"/>
    </source>
</evidence>
<feature type="coiled-coil region" evidence="4">
    <location>
        <begin position="40"/>
        <end position="67"/>
    </location>
</feature>
<dbReference type="PROSITE" id="PS50871">
    <property type="entry name" value="C1Q"/>
    <property type="match status" value="1"/>
</dbReference>
<dbReference type="GO" id="GO:0005576">
    <property type="term" value="C:extracellular region"/>
    <property type="evidence" value="ECO:0007669"/>
    <property type="project" value="UniProtKB-SubCell"/>
</dbReference>
<evidence type="ECO:0000256" key="1">
    <source>
        <dbReference type="ARBA" id="ARBA00004613"/>
    </source>
</evidence>
<reference evidence="6" key="1">
    <citation type="submission" date="2021-03" db="EMBL/GenBank/DDBJ databases">
        <authorList>
            <person name="Bekaert M."/>
        </authorList>
    </citation>
    <scope>NUCLEOTIDE SEQUENCE</scope>
</reference>
<comment type="subcellular location">
    <subcellularLocation>
        <location evidence="1">Secreted</location>
    </subcellularLocation>
</comment>
<organism evidence="6 7">
    <name type="scientific">Mytilus edulis</name>
    <name type="common">Blue mussel</name>
    <dbReference type="NCBI Taxonomy" id="6550"/>
    <lineage>
        <taxon>Eukaryota</taxon>
        <taxon>Metazoa</taxon>
        <taxon>Spiralia</taxon>
        <taxon>Lophotrochozoa</taxon>
        <taxon>Mollusca</taxon>
        <taxon>Bivalvia</taxon>
        <taxon>Autobranchia</taxon>
        <taxon>Pteriomorphia</taxon>
        <taxon>Mytilida</taxon>
        <taxon>Mytiloidea</taxon>
        <taxon>Mytilidae</taxon>
        <taxon>Mytilinae</taxon>
        <taxon>Mytilus</taxon>
    </lineage>
</organism>
<evidence type="ECO:0000256" key="4">
    <source>
        <dbReference type="SAM" id="Coils"/>
    </source>
</evidence>
<dbReference type="SUPFAM" id="SSF49842">
    <property type="entry name" value="TNF-like"/>
    <property type="match status" value="1"/>
</dbReference>
<dbReference type="InterPro" id="IPR001073">
    <property type="entry name" value="C1q_dom"/>
</dbReference>
<dbReference type="Gene3D" id="2.60.120.40">
    <property type="match status" value="1"/>
</dbReference>
<evidence type="ECO:0000313" key="6">
    <source>
        <dbReference type="EMBL" id="CAG2201166.1"/>
    </source>
</evidence>
<dbReference type="Pfam" id="PF00386">
    <property type="entry name" value="C1q"/>
    <property type="match status" value="1"/>
</dbReference>
<comment type="caution">
    <text evidence="6">The sequence shown here is derived from an EMBL/GenBank/DDBJ whole genome shotgun (WGS) entry which is preliminary data.</text>
</comment>
<dbReference type="AlphaFoldDB" id="A0A8S3QZP7"/>
<evidence type="ECO:0000256" key="2">
    <source>
        <dbReference type="ARBA" id="ARBA00022525"/>
    </source>
</evidence>
<feature type="domain" description="C1q" evidence="5">
    <location>
        <begin position="157"/>
        <end position="292"/>
    </location>
</feature>
<proteinExistence type="predicted"/>
<dbReference type="SMART" id="SM00110">
    <property type="entry name" value="C1Q"/>
    <property type="match status" value="1"/>
</dbReference>
<dbReference type="PANTHER" id="PTHR22923">
    <property type="entry name" value="CEREBELLIN-RELATED"/>
    <property type="match status" value="1"/>
</dbReference>